<keyword evidence="8 14" id="KW-0238">DNA-binding</keyword>
<dbReference type="EMBL" id="CP034885">
    <property type="protein sequence ID" value="QCI18834.1"/>
    <property type="molecule type" value="Genomic_DNA"/>
</dbReference>
<keyword evidence="6" id="KW-0347">Helicase</keyword>
<feature type="domain" description="Helicase ATP-binding" evidence="15">
    <location>
        <begin position="269"/>
        <end position="430"/>
    </location>
</feature>
<dbReference type="SUPFAM" id="SSF141259">
    <property type="entry name" value="CarD-like"/>
    <property type="match status" value="1"/>
</dbReference>
<dbReference type="InterPro" id="IPR037235">
    <property type="entry name" value="TRCF-like_C_D7"/>
</dbReference>
<evidence type="ECO:0000256" key="13">
    <source>
        <dbReference type="ARBA" id="ARBA00070128"/>
    </source>
</evidence>
<evidence type="ECO:0000259" key="15">
    <source>
        <dbReference type="PROSITE" id="PS51192"/>
    </source>
</evidence>
<reference evidence="17 18" key="2">
    <citation type="submission" date="2019-05" db="EMBL/GenBank/DDBJ databases">
        <title>Genome evolution of the obligate endosymbiont Buchnera aphidicola.</title>
        <authorList>
            <person name="Moran N.A."/>
        </authorList>
    </citation>
    <scope>NUCLEOTIDE SEQUENCE [LARGE SCALE GENOMIC DNA]</scope>
    <source>
        <strain evidence="17 18">Ane</strain>
    </source>
</reference>
<organism evidence="17 18">
    <name type="scientific">Buchnera aphidicola</name>
    <name type="common">Aphis nerii</name>
    <dbReference type="NCBI Taxonomy" id="1241835"/>
    <lineage>
        <taxon>Bacteria</taxon>
        <taxon>Pseudomonadati</taxon>
        <taxon>Pseudomonadota</taxon>
        <taxon>Gammaproteobacteria</taxon>
        <taxon>Enterobacterales</taxon>
        <taxon>Erwiniaceae</taxon>
        <taxon>Buchnera</taxon>
    </lineage>
</organism>
<evidence type="ECO:0000256" key="9">
    <source>
        <dbReference type="ARBA" id="ARBA00023204"/>
    </source>
</evidence>
<comment type="subcellular location">
    <subcellularLocation>
        <location evidence="1 14">Cytoplasm</location>
    </subcellularLocation>
</comment>
<comment type="similarity">
    <text evidence="11 14">In the N-terminal section; belongs to the UvrB family.</text>
</comment>
<reference evidence="17 18" key="1">
    <citation type="submission" date="2018-12" db="EMBL/GenBank/DDBJ databases">
        <authorList>
            <person name="Chong R.A."/>
        </authorList>
    </citation>
    <scope>NUCLEOTIDE SEQUENCE [LARGE SCALE GENOMIC DNA]</scope>
    <source>
        <strain evidence="17 18">Ane</strain>
    </source>
</reference>
<keyword evidence="5 14" id="KW-0378">Hydrolase</keyword>
<dbReference type="Pfam" id="PF00271">
    <property type="entry name" value="Helicase_C"/>
    <property type="match status" value="1"/>
</dbReference>
<dbReference type="AlphaFoldDB" id="A0A4D6XW58"/>
<keyword evidence="7 14" id="KW-0067">ATP-binding</keyword>
<dbReference type="InterPro" id="IPR027417">
    <property type="entry name" value="P-loop_NTPase"/>
</dbReference>
<evidence type="ECO:0000256" key="2">
    <source>
        <dbReference type="ARBA" id="ARBA00022490"/>
    </source>
</evidence>
<dbReference type="SMART" id="SM01058">
    <property type="entry name" value="CarD_TRCF"/>
    <property type="match status" value="1"/>
</dbReference>
<evidence type="ECO:0000259" key="16">
    <source>
        <dbReference type="PROSITE" id="PS51194"/>
    </source>
</evidence>
<keyword evidence="3 14" id="KW-0547">Nucleotide-binding</keyword>
<dbReference type="InterPro" id="IPR048635">
    <property type="entry name" value="MFD_D3"/>
</dbReference>
<evidence type="ECO:0000256" key="4">
    <source>
        <dbReference type="ARBA" id="ARBA00022763"/>
    </source>
</evidence>
<dbReference type="RefSeq" id="WP_158366622.1">
    <property type="nucleotide sequence ID" value="NZ_CP034885.1"/>
</dbReference>
<name>A0A4D6XW58_9GAMM</name>
<dbReference type="Pfam" id="PF03461">
    <property type="entry name" value="TRCF"/>
    <property type="match status" value="1"/>
</dbReference>
<evidence type="ECO:0000256" key="3">
    <source>
        <dbReference type="ARBA" id="ARBA00022741"/>
    </source>
</evidence>
<evidence type="ECO:0000256" key="12">
    <source>
        <dbReference type="ARBA" id="ARBA00061399"/>
    </source>
</evidence>
<dbReference type="SMART" id="SM00487">
    <property type="entry name" value="DEXDc"/>
    <property type="match status" value="1"/>
</dbReference>
<dbReference type="GO" id="GO:0005524">
    <property type="term" value="F:ATP binding"/>
    <property type="evidence" value="ECO:0007669"/>
    <property type="project" value="UniProtKB-UniRule"/>
</dbReference>
<dbReference type="InterPro" id="IPR011545">
    <property type="entry name" value="DEAD/DEAH_box_helicase_dom"/>
</dbReference>
<evidence type="ECO:0000256" key="5">
    <source>
        <dbReference type="ARBA" id="ARBA00022801"/>
    </source>
</evidence>
<dbReference type="Proteomes" id="UP000298791">
    <property type="component" value="Chromosome"/>
</dbReference>
<dbReference type="Pfam" id="PF00270">
    <property type="entry name" value="DEAD"/>
    <property type="match status" value="1"/>
</dbReference>
<dbReference type="InterPro" id="IPR001650">
    <property type="entry name" value="Helicase_C-like"/>
</dbReference>
<dbReference type="OrthoDB" id="9804325at2"/>
<evidence type="ECO:0000256" key="7">
    <source>
        <dbReference type="ARBA" id="ARBA00022840"/>
    </source>
</evidence>
<dbReference type="InterPro" id="IPR004576">
    <property type="entry name" value="Mfd"/>
</dbReference>
<dbReference type="Gene3D" id="3.90.1150.50">
    <property type="entry name" value="Transcription-repair-coupling factor, D7 domain"/>
    <property type="match status" value="1"/>
</dbReference>
<evidence type="ECO:0000313" key="18">
    <source>
        <dbReference type="Proteomes" id="UP000298791"/>
    </source>
</evidence>
<dbReference type="GO" id="GO:0000716">
    <property type="term" value="P:transcription-coupled nucleotide-excision repair, DNA damage recognition"/>
    <property type="evidence" value="ECO:0007669"/>
    <property type="project" value="UniProtKB-UniRule"/>
</dbReference>
<evidence type="ECO:0000256" key="1">
    <source>
        <dbReference type="ARBA" id="ARBA00004496"/>
    </source>
</evidence>
<dbReference type="SMART" id="SM00982">
    <property type="entry name" value="TRCF"/>
    <property type="match status" value="1"/>
</dbReference>
<evidence type="ECO:0000256" key="6">
    <source>
        <dbReference type="ARBA" id="ARBA00022806"/>
    </source>
</evidence>
<evidence type="ECO:0000256" key="10">
    <source>
        <dbReference type="ARBA" id="ARBA00055182"/>
    </source>
</evidence>
<dbReference type="Pfam" id="PF21132">
    <property type="entry name" value="MFD_D3"/>
    <property type="match status" value="1"/>
</dbReference>
<keyword evidence="9 14" id="KW-0234">DNA repair</keyword>
<dbReference type="Gene3D" id="2.40.10.170">
    <property type="match status" value="1"/>
</dbReference>
<dbReference type="Gene3D" id="3.40.50.11140">
    <property type="match status" value="1"/>
</dbReference>
<evidence type="ECO:0000256" key="11">
    <source>
        <dbReference type="ARBA" id="ARBA00061104"/>
    </source>
</evidence>
<dbReference type="GO" id="GO:0005737">
    <property type="term" value="C:cytoplasm"/>
    <property type="evidence" value="ECO:0007669"/>
    <property type="project" value="UniProtKB-SubCell"/>
</dbReference>
<dbReference type="GO" id="GO:0006355">
    <property type="term" value="P:regulation of DNA-templated transcription"/>
    <property type="evidence" value="ECO:0007669"/>
    <property type="project" value="UniProtKB-UniRule"/>
</dbReference>
<evidence type="ECO:0000256" key="14">
    <source>
        <dbReference type="HAMAP-Rule" id="MF_00969"/>
    </source>
</evidence>
<comment type="similarity">
    <text evidence="12 14">In the C-terminal section; belongs to the helicase family. RecG subfamily.</text>
</comment>
<dbReference type="SMART" id="SM00490">
    <property type="entry name" value="HELICc"/>
    <property type="match status" value="1"/>
</dbReference>
<dbReference type="Gene3D" id="3.40.50.300">
    <property type="entry name" value="P-loop containing nucleotide triphosphate hydrolases"/>
    <property type="match status" value="2"/>
</dbReference>
<dbReference type="PANTHER" id="PTHR47964">
    <property type="entry name" value="ATP-DEPENDENT DNA HELICASE HOMOLOG RECG, CHLOROPLASTIC"/>
    <property type="match status" value="1"/>
</dbReference>
<feature type="domain" description="Helicase C-terminal" evidence="16">
    <location>
        <begin position="451"/>
        <end position="605"/>
    </location>
</feature>
<accession>A0A4D6XW58</accession>
<evidence type="ECO:0000256" key="8">
    <source>
        <dbReference type="ARBA" id="ARBA00023125"/>
    </source>
</evidence>
<dbReference type="PANTHER" id="PTHR47964:SF1">
    <property type="entry name" value="ATP-DEPENDENT DNA HELICASE HOMOLOG RECG, CHLOROPLASTIC"/>
    <property type="match status" value="1"/>
</dbReference>
<dbReference type="PROSITE" id="PS51192">
    <property type="entry name" value="HELICASE_ATP_BIND_1"/>
    <property type="match status" value="1"/>
</dbReference>
<dbReference type="Pfam" id="PF02559">
    <property type="entry name" value="CarD_TRCF_RID"/>
    <property type="match status" value="1"/>
</dbReference>
<dbReference type="InterPro" id="IPR036101">
    <property type="entry name" value="CarD-like/TRCF_RID_sf"/>
</dbReference>
<gene>
    <name evidence="14 17" type="primary">mfd</name>
    <name evidence="17" type="ORF">D9V64_01485</name>
</gene>
<dbReference type="CDD" id="cd17991">
    <property type="entry name" value="DEXHc_TRCF"/>
    <property type="match status" value="1"/>
</dbReference>
<dbReference type="EC" id="3.6.4.-" evidence="14"/>
<dbReference type="SUPFAM" id="SSF52540">
    <property type="entry name" value="P-loop containing nucleoside triphosphate hydrolases"/>
    <property type="match status" value="3"/>
</dbReference>
<dbReference type="HAMAP" id="MF_00969">
    <property type="entry name" value="TRCF"/>
    <property type="match status" value="1"/>
</dbReference>
<comment type="function">
    <text evidence="10 14">Couples transcription and DNA repair by recognizing RNA polymerase (RNAP) stalled at DNA lesions. Mediates ATP-dependent release of RNAP and its truncated transcript from the DNA, and recruitment of nucleotide excision repair machinery to the damaged site.</text>
</comment>
<keyword evidence="4 14" id="KW-0227">DNA damage</keyword>
<sequence>MKTVLKNKNFINYKHQKLPNFFEKNKNQKNYNEIFSFLYNFSGKTVFFITKNECLITFLKFLNLKNIFPKHIKNICDINKKANFFYIIGNLYNSFIDSKKKLLFISTKEIFAFTNEKNIISSTKNQFLHQLKINDLIIHIQHGIGKYQGLTTIKTSSCESEYLIILYAEENKLYVPITYLHLISPYVGKLDKNIVLHKLGSDKWDKEKTKISKNLCDHAAILLNIYANRLSNTGFAFKKNEKQYNLFCKDFAFKVTLDQEKAITSVLNDMCKSIPMDRLICGDVGFGKTEVAMRAAFICISNKKQVIVLVPTTLLAEQHFKSFSKRFRNFSINIDILSRFRNKKEKEKILKNIESGNINILISTHKILFEFIKWHDIGLLIIDEEHRFGVIHKEIIKKVYSQIDILTLTATPIPRTLNMVMNDIRDLSIIANPPAERKEIQTFIEEYNPTLIKKAISREISRGGQVYYIYNKVKGINEIAIKLSNLLPNTKIKVGHGKMSNIELKKIMNEFYQNNFDILVCTTIIESGIDIPKANTIIIENADHFGLSQLHQLRGRIGRSKNQGYAFFLVNNLKKITIDAKKRLEAIFLTNNFGGGFNLSNRDLEIRGIGELLGKEQSGHINSIGINLYMKLLNKTVKLFKNGEKKVFLDNLFKKSDVELHVTSLLPKNYINDIHQRLFFYEKIENANNEKEIENIYFEILNQFGKLPKFSENLILIAKIKLLTKKIGISHIKSNKSIGIIKFNENNKINMEYLLAIFQKEPNLWKMISPTELNFFHNFEDDSLRLNWILKLLKNLGKKSII</sequence>
<dbReference type="NCBIfam" id="TIGR00580">
    <property type="entry name" value="mfd"/>
    <property type="match status" value="1"/>
</dbReference>
<evidence type="ECO:0000313" key="17">
    <source>
        <dbReference type="EMBL" id="QCI18834.1"/>
    </source>
</evidence>
<dbReference type="GO" id="GO:0003678">
    <property type="term" value="F:DNA helicase activity"/>
    <property type="evidence" value="ECO:0007669"/>
    <property type="project" value="TreeGrafter"/>
</dbReference>
<proteinExistence type="inferred from homology"/>
<dbReference type="InterPro" id="IPR047112">
    <property type="entry name" value="RecG/Mfd"/>
</dbReference>
<dbReference type="InterPro" id="IPR005118">
    <property type="entry name" value="TRCF_C"/>
</dbReference>
<dbReference type="PROSITE" id="PS51194">
    <property type="entry name" value="HELICASE_CTER"/>
    <property type="match status" value="1"/>
</dbReference>
<keyword evidence="2 14" id="KW-0963">Cytoplasm</keyword>
<protein>
    <recommendedName>
        <fullName evidence="13 14">Transcription-repair-coupling factor</fullName>
        <shortName evidence="14">TRCF</shortName>
        <ecNumber evidence="14">3.6.4.-</ecNumber>
    </recommendedName>
</protein>
<dbReference type="InterPro" id="IPR014001">
    <property type="entry name" value="Helicase_ATP-bd"/>
</dbReference>
<dbReference type="GO" id="GO:0003684">
    <property type="term" value="F:damaged DNA binding"/>
    <property type="evidence" value="ECO:0007669"/>
    <property type="project" value="InterPro"/>
</dbReference>
<dbReference type="GO" id="GO:0016787">
    <property type="term" value="F:hydrolase activity"/>
    <property type="evidence" value="ECO:0007669"/>
    <property type="project" value="UniProtKB-KW"/>
</dbReference>
<dbReference type="FunFam" id="3.40.50.300:FF:000546">
    <property type="entry name" value="Transcription-repair-coupling factor"/>
    <property type="match status" value="1"/>
</dbReference>
<dbReference type="SUPFAM" id="SSF143517">
    <property type="entry name" value="TRCF domain-like"/>
    <property type="match status" value="1"/>
</dbReference>
<dbReference type="InterPro" id="IPR003711">
    <property type="entry name" value="CarD-like/TRCF_RID"/>
</dbReference>